<sequence length="493" mass="55572">MSDRCVEIMRDSRQSWNDIPAGRQLLRTPPMTVVKQQLHFCTEDSSEEQVKSQLDMEADTAVEDGNDQNATFDAIVPKTEPEEPNTMLKGMKGCQLTQNDLEFMEKIKEDKLIKELQGDLKEVQRLVSKELMQLELALASREKAHADLKMSDHPSCEDLMEWVKEVLSMTSPSTQLADLDLDCFLDTLKVHGLMSQMSNLICELSQEEDAYKALKIQMNTQEEEAAGVEADKVLVKEKPQDPKVQAKTRGKGRLKAVTFQEQAKSKTKSRRKLADGKTESGKHDKEKPTKSVKESKGPQKRVQKQEASSQEALQSVGGRRKKTEEAPSTTRREAPSTTRREAPSTTRREAPSTPRREAPSTTRREAPSTTRREAPSTTRREDPSTTRREAPSTPRREAPSTTRREAPSTTRREAPSTPRREDPSTPRREAPSTTRREAPSTTRREAPSTTRREAPSTTRLEAPSTPQQEAPPQGRKEETTVLRRSKRIASKSH</sequence>
<evidence type="ECO:0000256" key="1">
    <source>
        <dbReference type="SAM" id="Coils"/>
    </source>
</evidence>
<dbReference type="AlphaFoldDB" id="A0AAD6AGT9"/>
<feature type="coiled-coil region" evidence="1">
    <location>
        <begin position="197"/>
        <end position="231"/>
    </location>
</feature>
<evidence type="ECO:0000256" key="2">
    <source>
        <dbReference type="SAM" id="MobiDB-lite"/>
    </source>
</evidence>
<feature type="compositionally biased region" description="Basic and acidic residues" evidence="2">
    <location>
        <begin position="322"/>
        <end position="454"/>
    </location>
</feature>
<dbReference type="PANTHER" id="PTHR47641:SF10">
    <property type="entry name" value="SERINE-RICH 25 KDA ANTIGEN PROTEIN"/>
    <property type="match status" value="1"/>
</dbReference>
<reference evidence="3" key="1">
    <citation type="submission" date="2022-11" db="EMBL/GenBank/DDBJ databases">
        <title>Chromosome-level genome of Pogonophryne albipinna.</title>
        <authorList>
            <person name="Jo E."/>
        </authorList>
    </citation>
    <scope>NUCLEOTIDE SEQUENCE</scope>
    <source>
        <strain evidence="3">SGF0006</strain>
        <tissue evidence="3">Muscle</tissue>
    </source>
</reference>
<proteinExistence type="predicted"/>
<keyword evidence="1" id="KW-0175">Coiled coil</keyword>
<comment type="caution">
    <text evidence="3">The sequence shown here is derived from an EMBL/GenBank/DDBJ whole genome shotgun (WGS) entry which is preliminary data.</text>
</comment>
<feature type="compositionally biased region" description="Basic residues" evidence="2">
    <location>
        <begin position="483"/>
        <end position="493"/>
    </location>
</feature>
<evidence type="ECO:0000313" key="4">
    <source>
        <dbReference type="Proteomes" id="UP001219934"/>
    </source>
</evidence>
<dbReference type="Proteomes" id="UP001219934">
    <property type="component" value="Unassembled WGS sequence"/>
</dbReference>
<organism evidence="3 4">
    <name type="scientific">Pogonophryne albipinna</name>
    <dbReference type="NCBI Taxonomy" id="1090488"/>
    <lineage>
        <taxon>Eukaryota</taxon>
        <taxon>Metazoa</taxon>
        <taxon>Chordata</taxon>
        <taxon>Craniata</taxon>
        <taxon>Vertebrata</taxon>
        <taxon>Euteleostomi</taxon>
        <taxon>Actinopterygii</taxon>
        <taxon>Neopterygii</taxon>
        <taxon>Teleostei</taxon>
        <taxon>Neoteleostei</taxon>
        <taxon>Acanthomorphata</taxon>
        <taxon>Eupercaria</taxon>
        <taxon>Perciformes</taxon>
        <taxon>Notothenioidei</taxon>
        <taxon>Pogonophryne</taxon>
    </lineage>
</organism>
<dbReference type="PANTHER" id="PTHR47641">
    <property type="entry name" value="PERIAXIN-LIKE"/>
    <property type="match status" value="1"/>
</dbReference>
<keyword evidence="4" id="KW-1185">Reference proteome</keyword>
<feature type="compositionally biased region" description="Basic and acidic residues" evidence="2">
    <location>
        <begin position="272"/>
        <end position="297"/>
    </location>
</feature>
<feature type="compositionally biased region" description="Polar residues" evidence="2">
    <location>
        <begin position="455"/>
        <end position="470"/>
    </location>
</feature>
<gene>
    <name evidence="3" type="ORF">JOQ06_000490</name>
</gene>
<protein>
    <submittedName>
        <fullName evidence="3">Uncharacterized protein</fullName>
    </submittedName>
</protein>
<accession>A0AAD6AGT9</accession>
<evidence type="ECO:0000313" key="3">
    <source>
        <dbReference type="EMBL" id="KAJ4924250.1"/>
    </source>
</evidence>
<name>A0AAD6AGT9_9TELE</name>
<feature type="region of interest" description="Disordered" evidence="2">
    <location>
        <begin position="238"/>
        <end position="493"/>
    </location>
</feature>
<dbReference type="EMBL" id="JAPTMU010000023">
    <property type="protein sequence ID" value="KAJ4924250.1"/>
    <property type="molecule type" value="Genomic_DNA"/>
</dbReference>